<dbReference type="InterPro" id="IPR020019">
    <property type="entry name" value="AcTrfase_PglD-like"/>
</dbReference>
<organism evidence="11 12">
    <name type="scientific">Flavobacterium columnare</name>
    <dbReference type="NCBI Taxonomy" id="996"/>
    <lineage>
        <taxon>Bacteria</taxon>
        <taxon>Pseudomonadati</taxon>
        <taxon>Bacteroidota</taxon>
        <taxon>Flavobacteriia</taxon>
        <taxon>Flavobacteriales</taxon>
        <taxon>Flavobacteriaceae</taxon>
        <taxon>Flavobacterium</taxon>
    </lineage>
</organism>
<dbReference type="Gene3D" id="3.40.50.20">
    <property type="match status" value="1"/>
</dbReference>
<evidence type="ECO:0000256" key="2">
    <source>
        <dbReference type="ARBA" id="ARBA00022605"/>
    </source>
</evidence>
<feature type="binding site" evidence="9">
    <location>
        <position position="69"/>
    </location>
    <ligand>
        <name>substrate</name>
    </ligand>
</feature>
<dbReference type="GO" id="GO:0016746">
    <property type="term" value="F:acyltransferase activity"/>
    <property type="evidence" value="ECO:0007669"/>
    <property type="project" value="UniProtKB-KW"/>
</dbReference>
<evidence type="ECO:0000256" key="8">
    <source>
        <dbReference type="PIRSR" id="PIRSR620019-1"/>
    </source>
</evidence>
<gene>
    <name evidence="11" type="ORF">BWK62_02215</name>
</gene>
<dbReference type="InterPro" id="IPR018357">
    <property type="entry name" value="Hexapep_transf_CS"/>
</dbReference>
<comment type="similarity">
    <text evidence="1">Belongs to the transferase hexapeptide repeat family.</text>
</comment>
<dbReference type="NCBIfam" id="TIGR03570">
    <property type="entry name" value="NeuD_NnaD"/>
    <property type="match status" value="1"/>
</dbReference>
<evidence type="ECO:0000256" key="1">
    <source>
        <dbReference type="ARBA" id="ARBA00007274"/>
    </source>
</evidence>
<sequence>MLIIGARGFAKEVLEIIHQSNNLQNVAFFDNINPEVIGNLYEVFPILKSFEEAKVFFETKTNKFTIGIGNPILRKKTFEAFTELGGQFTSTISPKSSIGNFGNTIEDGCNIMTGTVITNDVTIKKGSLINLNCTIGHDTIIQEYVEICPGVNISGNCNIGSYTFIGTNSTILPKITIGSNVIIAAGSVVTKDIPDNCMVAGIPAVIKKEIAPLEF</sequence>
<dbReference type="Pfam" id="PF00132">
    <property type="entry name" value="Hexapep"/>
    <property type="match status" value="1"/>
</dbReference>
<evidence type="ECO:0000256" key="6">
    <source>
        <dbReference type="ARBA" id="ARBA00023154"/>
    </source>
</evidence>
<keyword evidence="3 11" id="KW-0808">Transferase</keyword>
<keyword evidence="4" id="KW-0677">Repeat</keyword>
<evidence type="ECO:0000256" key="4">
    <source>
        <dbReference type="ARBA" id="ARBA00022737"/>
    </source>
</evidence>
<dbReference type="InterPro" id="IPR050179">
    <property type="entry name" value="Trans_hexapeptide_repeat"/>
</dbReference>
<dbReference type="InterPro" id="IPR001451">
    <property type="entry name" value="Hexapep"/>
</dbReference>
<comment type="caution">
    <text evidence="11">The sequence shown here is derived from an EMBL/GenBank/DDBJ whole genome shotgun (WGS) entry which is preliminary data.</text>
</comment>
<dbReference type="CDD" id="cd03360">
    <property type="entry name" value="LbH_AT_putative"/>
    <property type="match status" value="1"/>
</dbReference>
<evidence type="ECO:0000256" key="5">
    <source>
        <dbReference type="ARBA" id="ARBA00022915"/>
    </source>
</evidence>
<feature type="domain" description="PglD N-terminal" evidence="10">
    <location>
        <begin position="2"/>
        <end position="80"/>
    </location>
</feature>
<feature type="site" description="Increases basicity of active site His" evidence="8">
    <location>
        <position position="138"/>
    </location>
</feature>
<reference evidence="11 12" key="1">
    <citation type="journal article" date="2017" name="Infect. Genet. Evol.">
        <title>Comparative genome analysis of fish pathogen Flavobacterium columnare reveals extensive sequence diversity within the species.</title>
        <authorList>
            <person name="Kayansamruaj P."/>
            <person name="Dong H.T."/>
            <person name="Hirono I."/>
            <person name="Kondo H."/>
            <person name="Senapin S."/>
            <person name="Rodkhum C."/>
        </authorList>
    </citation>
    <scope>NUCLEOTIDE SEQUENCE [LARGE SCALE GENOMIC DNA]</scope>
    <source>
        <strain evidence="11 12">1214</strain>
    </source>
</reference>
<keyword evidence="5" id="KW-0220">Diaminopimelate biosynthesis</keyword>
<dbReference type="AlphaFoldDB" id="A0A246GDF3"/>
<dbReference type="EMBL" id="MTCY01000004">
    <property type="protein sequence ID" value="OWP79337.1"/>
    <property type="molecule type" value="Genomic_DNA"/>
</dbReference>
<evidence type="ECO:0000256" key="3">
    <source>
        <dbReference type="ARBA" id="ARBA00022679"/>
    </source>
</evidence>
<keyword evidence="7" id="KW-0012">Acyltransferase</keyword>
<keyword evidence="2" id="KW-0028">Amino-acid biosynthesis</keyword>
<dbReference type="Pfam" id="PF17836">
    <property type="entry name" value="PglD_N"/>
    <property type="match status" value="1"/>
</dbReference>
<evidence type="ECO:0000259" key="10">
    <source>
        <dbReference type="Pfam" id="PF17836"/>
    </source>
</evidence>
<dbReference type="GO" id="GO:0009085">
    <property type="term" value="P:lysine biosynthetic process"/>
    <property type="evidence" value="ECO:0007669"/>
    <property type="project" value="UniProtKB-KW"/>
</dbReference>
<feature type="active site" description="Proton acceptor" evidence="8">
    <location>
        <position position="137"/>
    </location>
</feature>
<name>A0A246GDF3_9FLAO</name>
<proteinExistence type="inferred from homology"/>
<dbReference type="PANTHER" id="PTHR43300">
    <property type="entry name" value="ACETYLTRANSFERASE"/>
    <property type="match status" value="1"/>
</dbReference>
<protein>
    <submittedName>
        <fullName evidence="11">Hexapeptide transferase</fullName>
    </submittedName>
</protein>
<dbReference type="InterPro" id="IPR041561">
    <property type="entry name" value="PglD_N"/>
</dbReference>
<evidence type="ECO:0000256" key="7">
    <source>
        <dbReference type="ARBA" id="ARBA00023315"/>
    </source>
</evidence>
<keyword evidence="6" id="KW-0457">Lysine biosynthesis</keyword>
<dbReference type="SUPFAM" id="SSF51161">
    <property type="entry name" value="Trimeric LpxA-like enzymes"/>
    <property type="match status" value="1"/>
</dbReference>
<dbReference type="Proteomes" id="UP000198034">
    <property type="component" value="Unassembled WGS sequence"/>
</dbReference>
<evidence type="ECO:0000313" key="12">
    <source>
        <dbReference type="Proteomes" id="UP000198034"/>
    </source>
</evidence>
<evidence type="ECO:0000313" key="11">
    <source>
        <dbReference type="EMBL" id="OWP79337.1"/>
    </source>
</evidence>
<dbReference type="PANTHER" id="PTHR43300:SF10">
    <property type="entry name" value="2,3,4,5-TETRAHYDROPYRIDINE-2,6-DICARBOXYLATE N-ACETYLTRANSFERASE"/>
    <property type="match status" value="1"/>
</dbReference>
<dbReference type="InterPro" id="IPR011004">
    <property type="entry name" value="Trimer_LpxA-like_sf"/>
</dbReference>
<evidence type="ECO:0000256" key="9">
    <source>
        <dbReference type="PIRSR" id="PIRSR620019-2"/>
    </source>
</evidence>
<dbReference type="PROSITE" id="PS00101">
    <property type="entry name" value="HEXAPEP_TRANSFERASES"/>
    <property type="match status" value="1"/>
</dbReference>
<dbReference type="GO" id="GO:0019877">
    <property type="term" value="P:diaminopimelate biosynthetic process"/>
    <property type="evidence" value="ECO:0007669"/>
    <property type="project" value="UniProtKB-KW"/>
</dbReference>
<dbReference type="Gene3D" id="2.160.10.10">
    <property type="entry name" value="Hexapeptide repeat proteins"/>
    <property type="match status" value="1"/>
</dbReference>
<accession>A0A246GDF3</accession>